<evidence type="ECO:0000256" key="1">
    <source>
        <dbReference type="ARBA" id="ARBA00007014"/>
    </source>
</evidence>
<dbReference type="AlphaFoldDB" id="A0A7J5YVI1"/>
<evidence type="ECO:0000259" key="6">
    <source>
        <dbReference type="PROSITE" id="PS51022"/>
    </source>
</evidence>
<comment type="caution">
    <text evidence="7">The sequence shown here is derived from an EMBL/GenBank/DDBJ whole genome shotgun (WGS) entry which is preliminary data.</text>
</comment>
<feature type="domain" description="Guanylate kinase-like" evidence="5">
    <location>
        <begin position="360"/>
        <end position="566"/>
    </location>
</feature>
<dbReference type="InterPro" id="IPR008144">
    <property type="entry name" value="Guanylate_kin-like_dom"/>
</dbReference>
<dbReference type="SMART" id="SM00072">
    <property type="entry name" value="GuKc"/>
    <property type="match status" value="1"/>
</dbReference>
<dbReference type="SUPFAM" id="SSF101288">
    <property type="entry name" value="L27 domain"/>
    <property type="match status" value="1"/>
</dbReference>
<dbReference type="InterPro" id="IPR020590">
    <property type="entry name" value="Guanylate_kinase_CS"/>
</dbReference>
<feature type="domain" description="L27" evidence="6">
    <location>
        <begin position="75"/>
        <end position="132"/>
    </location>
</feature>
<dbReference type="Pfam" id="PF00625">
    <property type="entry name" value="Guanylate_kin"/>
    <property type="match status" value="1"/>
</dbReference>
<dbReference type="Proteomes" id="UP000518266">
    <property type="component" value="Unassembled WGS sequence"/>
</dbReference>
<evidence type="ECO:0000313" key="7">
    <source>
        <dbReference type="EMBL" id="KAF3853602.1"/>
    </source>
</evidence>
<dbReference type="InterPro" id="IPR036034">
    <property type="entry name" value="PDZ_sf"/>
</dbReference>
<dbReference type="OrthoDB" id="439127at2759"/>
<dbReference type="InterPro" id="IPR050716">
    <property type="entry name" value="MAGUK"/>
</dbReference>
<evidence type="ECO:0008006" key="9">
    <source>
        <dbReference type="Google" id="ProtNLM"/>
    </source>
</evidence>
<comment type="similarity">
    <text evidence="1">Belongs to the MAGUK family.</text>
</comment>
<name>A0A7J5YVI1_DISMA</name>
<dbReference type="InterPro" id="IPR036028">
    <property type="entry name" value="SH3-like_dom_sf"/>
</dbReference>
<dbReference type="Gene3D" id="2.30.30.40">
    <property type="entry name" value="SH3 Domains"/>
    <property type="match status" value="1"/>
</dbReference>
<gene>
    <name evidence="7" type="ORF">F7725_014290</name>
</gene>
<dbReference type="Gene3D" id="2.30.42.10">
    <property type="match status" value="1"/>
</dbReference>
<evidence type="ECO:0000256" key="3">
    <source>
        <dbReference type="PROSITE-ProRule" id="PRU00192"/>
    </source>
</evidence>
<feature type="domain" description="SH3" evidence="4">
    <location>
        <begin position="211"/>
        <end position="281"/>
    </location>
</feature>
<dbReference type="InterPro" id="IPR036892">
    <property type="entry name" value="L27_dom_sf"/>
</dbReference>
<accession>A0A7J5YVI1</accession>
<dbReference type="PROSITE" id="PS50002">
    <property type="entry name" value="SH3"/>
    <property type="match status" value="1"/>
</dbReference>
<evidence type="ECO:0000313" key="8">
    <source>
        <dbReference type="Proteomes" id="UP000518266"/>
    </source>
</evidence>
<keyword evidence="2 3" id="KW-0728">SH3 domain</keyword>
<dbReference type="InterPro" id="IPR027417">
    <property type="entry name" value="P-loop_NTPase"/>
</dbReference>
<sequence>MLPLCTLLPPLDEAMPIVSANTGLHETLALLTSQLHPDANHKEDLVFLRNVFSEKSLSYLMKIHDKLKQYEKQSPTPVLHSATCLAEDLAEELQNGPLEGDEKELLLLLSTPHLKAVLSAHDTVAQKNFDPVLPPLPEDVDDDLEEESVKIVRLVKNKEPLGATIRRDELTGAVIVARIMRGGQPTAVSQSQGSITLKIIPAVAEEDKLKESRVYLRALFDYTPYEDKATPCQEAGLPFKRGDILQVVSQEDATWWQAKRMGDCNLRAALIPSKQFQERRLRYRMKIGSFPAPMSPKAPAYCDSEGALNGKDVASLRRSFRLRKDRQASPGEPQTPDTNHKEFLIYEEVTQYLPRPGERPRLIVLIGRFTARFPGARITELKQKVIAGNPRRFGLAVPQKIQKFSSYPAFEHVTKDTTRARKSQEKEGVEYHFITKATFEADIQSGKFIEYGDYKDNLYGTSLESINRNLDQNKVCLVDVQPEALKTLRTAEFKPYVIYVTPRIYDSIRKTLGSCSSLSSGITECDLLDMKHSAEKMDESYGAWVDYVLVKEDPVGALAELQVVLERVQVERQWVPVSWINATCQVHLPGVDLQDVQTGLMMHNKEMFKNKPTAGLHLCIYCVVKVPTSSFGGGNSIFLSILPGLSRAESRMSIRLLVEELQHGPLNLTVSPRAALQTRRADGVDLVHEDDGGSMFSGHDEEFTHHTGTWHKRGRNNGYTTKSFTIK</sequence>
<evidence type="ECO:0000259" key="4">
    <source>
        <dbReference type="PROSITE" id="PS50002"/>
    </source>
</evidence>
<protein>
    <recommendedName>
        <fullName evidence="9">MAGUK p55 subfamily member 3-like</fullName>
    </recommendedName>
</protein>
<dbReference type="PROSITE" id="PS51022">
    <property type="entry name" value="L27"/>
    <property type="match status" value="2"/>
</dbReference>
<dbReference type="Pfam" id="PF02828">
    <property type="entry name" value="L27"/>
    <property type="match status" value="2"/>
</dbReference>
<keyword evidence="8" id="KW-1185">Reference proteome</keyword>
<dbReference type="SUPFAM" id="SSF52540">
    <property type="entry name" value="P-loop containing nucleoside triphosphate hydrolases"/>
    <property type="match status" value="1"/>
</dbReference>
<organism evidence="7 8">
    <name type="scientific">Dissostichus mawsoni</name>
    <name type="common">Antarctic cod</name>
    <dbReference type="NCBI Taxonomy" id="36200"/>
    <lineage>
        <taxon>Eukaryota</taxon>
        <taxon>Metazoa</taxon>
        <taxon>Chordata</taxon>
        <taxon>Craniata</taxon>
        <taxon>Vertebrata</taxon>
        <taxon>Euteleostomi</taxon>
        <taxon>Actinopterygii</taxon>
        <taxon>Neopterygii</taxon>
        <taxon>Teleostei</taxon>
        <taxon>Neoteleostei</taxon>
        <taxon>Acanthomorphata</taxon>
        <taxon>Eupercaria</taxon>
        <taxon>Perciformes</taxon>
        <taxon>Notothenioidei</taxon>
        <taxon>Nototheniidae</taxon>
        <taxon>Dissostichus</taxon>
    </lineage>
</organism>
<dbReference type="InterPro" id="IPR008145">
    <property type="entry name" value="GK/Ca_channel_bsu"/>
</dbReference>
<proteinExistence type="inferred from homology"/>
<evidence type="ECO:0000259" key="5">
    <source>
        <dbReference type="PROSITE" id="PS50052"/>
    </source>
</evidence>
<dbReference type="Gene3D" id="3.40.50.300">
    <property type="entry name" value="P-loop containing nucleotide triphosphate hydrolases"/>
    <property type="match status" value="1"/>
</dbReference>
<dbReference type="PROSITE" id="PS50052">
    <property type="entry name" value="GUANYLATE_KINASE_2"/>
    <property type="match status" value="1"/>
</dbReference>
<dbReference type="EMBL" id="JAAKFY010000008">
    <property type="protein sequence ID" value="KAF3853602.1"/>
    <property type="molecule type" value="Genomic_DNA"/>
</dbReference>
<dbReference type="PROSITE" id="PS00856">
    <property type="entry name" value="GUANYLATE_KINASE_1"/>
    <property type="match status" value="1"/>
</dbReference>
<dbReference type="Pfam" id="PF07653">
    <property type="entry name" value="SH3_2"/>
    <property type="match status" value="1"/>
</dbReference>
<evidence type="ECO:0000256" key="2">
    <source>
        <dbReference type="ARBA" id="ARBA00022443"/>
    </source>
</evidence>
<feature type="domain" description="L27" evidence="6">
    <location>
        <begin position="20"/>
        <end position="74"/>
    </location>
</feature>
<dbReference type="InterPro" id="IPR004172">
    <property type="entry name" value="L27_dom"/>
</dbReference>
<dbReference type="InterPro" id="IPR014775">
    <property type="entry name" value="L27_C"/>
</dbReference>
<dbReference type="SMART" id="SM00569">
    <property type="entry name" value="L27"/>
    <property type="match status" value="2"/>
</dbReference>
<dbReference type="PANTHER" id="PTHR23122">
    <property type="entry name" value="MEMBRANE-ASSOCIATED GUANYLATE KINASE MAGUK"/>
    <property type="match status" value="1"/>
</dbReference>
<dbReference type="SUPFAM" id="SSF50044">
    <property type="entry name" value="SH3-domain"/>
    <property type="match status" value="1"/>
</dbReference>
<dbReference type="InterPro" id="IPR001452">
    <property type="entry name" value="SH3_domain"/>
</dbReference>
<dbReference type="Gene3D" id="1.10.287.650">
    <property type="entry name" value="L27 domain"/>
    <property type="match status" value="1"/>
</dbReference>
<dbReference type="SMART" id="SM00326">
    <property type="entry name" value="SH3"/>
    <property type="match status" value="1"/>
</dbReference>
<reference evidence="7 8" key="1">
    <citation type="submission" date="2020-03" db="EMBL/GenBank/DDBJ databases">
        <title>Dissostichus mawsoni Genome sequencing and assembly.</title>
        <authorList>
            <person name="Park H."/>
        </authorList>
    </citation>
    <scope>NUCLEOTIDE SEQUENCE [LARGE SCALE GENOMIC DNA]</scope>
    <source>
        <strain evidence="7">DM0001</strain>
        <tissue evidence="7">Muscle</tissue>
    </source>
</reference>